<dbReference type="EMBL" id="JAPWGY010000002">
    <property type="protein sequence ID" value="MCZ4280696.1"/>
    <property type="molecule type" value="Genomic_DNA"/>
</dbReference>
<dbReference type="Proteomes" id="UP001069802">
    <property type="component" value="Unassembled WGS sequence"/>
</dbReference>
<keyword evidence="2" id="KW-1185">Reference proteome</keyword>
<protein>
    <submittedName>
        <fullName evidence="1">DUF2589 domain-containing protein</fullName>
    </submittedName>
</protein>
<dbReference type="Pfam" id="PF11655">
    <property type="entry name" value="DUF2589"/>
    <property type="match status" value="1"/>
</dbReference>
<dbReference type="RefSeq" id="WP_269422880.1">
    <property type="nucleotide sequence ID" value="NZ_JAPWGY010000002.1"/>
</dbReference>
<gene>
    <name evidence="1" type="ORF">O4H49_07890</name>
</gene>
<proteinExistence type="predicted"/>
<evidence type="ECO:0000313" key="1">
    <source>
        <dbReference type="EMBL" id="MCZ4280696.1"/>
    </source>
</evidence>
<organism evidence="1 2">
    <name type="scientific">Kiloniella laminariae</name>
    <dbReference type="NCBI Taxonomy" id="454162"/>
    <lineage>
        <taxon>Bacteria</taxon>
        <taxon>Pseudomonadati</taxon>
        <taxon>Pseudomonadota</taxon>
        <taxon>Alphaproteobacteria</taxon>
        <taxon>Rhodospirillales</taxon>
        <taxon>Kiloniellaceae</taxon>
        <taxon>Kiloniella</taxon>
    </lineage>
</organism>
<sequence length="212" mass="22329">MADDKTPAKGSGGSAIGNELGSIPMEHLIAAPLAASIKAQKQLGHEMVSFINMLAYGEEGTPKTKGATPKDILSLPMKLERPVTGDDGQISVHSLTVAPPVLGLVPIPALLIDSVDINFSMEIHTVDTAKSSSSAEVEAKAKAEANGIFYSGSLEVTGKMSAQRENTRSTDKTAKYDVTVRATQQPPTEGMSKLMDLLASTVEPIKLEKSKP</sequence>
<reference evidence="1" key="1">
    <citation type="submission" date="2022-12" db="EMBL/GenBank/DDBJ databases">
        <title>Bacterial isolates from different developmental stages of Nematostella vectensis.</title>
        <authorList>
            <person name="Fraune S."/>
        </authorList>
    </citation>
    <scope>NUCLEOTIDE SEQUENCE</scope>
    <source>
        <strain evidence="1">G21630-S1</strain>
    </source>
</reference>
<evidence type="ECO:0000313" key="2">
    <source>
        <dbReference type="Proteomes" id="UP001069802"/>
    </source>
</evidence>
<dbReference type="InterPro" id="IPR024510">
    <property type="entry name" value="DUF2589"/>
</dbReference>
<name>A0ABT4LK11_9PROT</name>
<accession>A0ABT4LK11</accession>
<comment type="caution">
    <text evidence="1">The sequence shown here is derived from an EMBL/GenBank/DDBJ whole genome shotgun (WGS) entry which is preliminary data.</text>
</comment>